<organism evidence="1 2">
    <name type="scientific">Chungangia koreensis</name>
    <dbReference type="NCBI Taxonomy" id="752657"/>
    <lineage>
        <taxon>Bacteria</taxon>
        <taxon>Bacillati</taxon>
        <taxon>Bacillota</taxon>
        <taxon>Bacilli</taxon>
        <taxon>Lactobacillales</taxon>
        <taxon>Chungangia</taxon>
    </lineage>
</organism>
<gene>
    <name evidence="1" type="ORF">ACFOZY_00050</name>
</gene>
<name>A0ABV8X132_9LACT</name>
<dbReference type="EMBL" id="JBHSEC010000001">
    <property type="protein sequence ID" value="MFC4408814.1"/>
    <property type="molecule type" value="Genomic_DNA"/>
</dbReference>
<protein>
    <submittedName>
        <fullName evidence="1">Uncharacterized protein</fullName>
    </submittedName>
</protein>
<dbReference type="RefSeq" id="WP_378150910.1">
    <property type="nucleotide sequence ID" value="NZ_JBHSEC010000001.1"/>
</dbReference>
<dbReference type="Proteomes" id="UP001595817">
    <property type="component" value="Unassembled WGS sequence"/>
</dbReference>
<evidence type="ECO:0000313" key="1">
    <source>
        <dbReference type="EMBL" id="MFC4408814.1"/>
    </source>
</evidence>
<reference evidence="2" key="1">
    <citation type="journal article" date="2019" name="Int. J. Syst. Evol. Microbiol.">
        <title>The Global Catalogue of Microorganisms (GCM) 10K type strain sequencing project: providing services to taxonomists for standard genome sequencing and annotation.</title>
        <authorList>
            <consortium name="The Broad Institute Genomics Platform"/>
            <consortium name="The Broad Institute Genome Sequencing Center for Infectious Disease"/>
            <person name="Wu L."/>
            <person name="Ma J."/>
        </authorList>
    </citation>
    <scope>NUCLEOTIDE SEQUENCE [LARGE SCALE GENOMIC DNA]</scope>
    <source>
        <strain evidence="2">CCUG 59778</strain>
    </source>
</reference>
<proteinExistence type="predicted"/>
<evidence type="ECO:0000313" key="2">
    <source>
        <dbReference type="Proteomes" id="UP001595817"/>
    </source>
</evidence>
<accession>A0ABV8X132</accession>
<keyword evidence="2" id="KW-1185">Reference proteome</keyword>
<comment type="caution">
    <text evidence="1">The sequence shown here is derived from an EMBL/GenBank/DDBJ whole genome shotgun (WGS) entry which is preliminary data.</text>
</comment>
<sequence>MKKIGLTLLGLLILVGFVLSMRMYQANDKYETLEEAIYEAIPYQVEDVIYSTEHDNITIVMYETIGNEQLFPGQKVEAVAFFKGNDTDGWENVGFHGWTHYENEQFTVYSEPYRESDYAGNELHEFYVVFGKVNNPEITTIQTKDQNDEQFEDAKLILHNGNLYYFQVGRGVIVRGLNENGKVVDRQGG</sequence>